<feature type="compositionally biased region" description="Basic residues" evidence="2">
    <location>
        <begin position="228"/>
        <end position="240"/>
    </location>
</feature>
<dbReference type="CDD" id="cd14688">
    <property type="entry name" value="bZIP_YAP"/>
    <property type="match status" value="1"/>
</dbReference>
<feature type="coiled-coil region" evidence="1">
    <location>
        <begin position="258"/>
        <end position="299"/>
    </location>
</feature>
<evidence type="ECO:0000313" key="4">
    <source>
        <dbReference type="Proteomes" id="UP001491310"/>
    </source>
</evidence>
<evidence type="ECO:0008006" key="5">
    <source>
        <dbReference type="Google" id="ProtNLM"/>
    </source>
</evidence>
<evidence type="ECO:0000313" key="3">
    <source>
        <dbReference type="EMBL" id="KAK9919051.1"/>
    </source>
</evidence>
<name>A0ABR2Z5M8_9CHLO</name>
<evidence type="ECO:0000256" key="2">
    <source>
        <dbReference type="SAM" id="MobiDB-lite"/>
    </source>
</evidence>
<protein>
    <recommendedName>
        <fullName evidence="5">BZIP domain-containing protein</fullName>
    </recommendedName>
</protein>
<proteinExistence type="predicted"/>
<keyword evidence="4" id="KW-1185">Reference proteome</keyword>
<feature type="region of interest" description="Disordered" evidence="2">
    <location>
        <begin position="215"/>
        <end position="248"/>
    </location>
</feature>
<evidence type="ECO:0000256" key="1">
    <source>
        <dbReference type="SAM" id="Coils"/>
    </source>
</evidence>
<dbReference type="Proteomes" id="UP001491310">
    <property type="component" value="Unassembled WGS sequence"/>
</dbReference>
<gene>
    <name evidence="3" type="ORF">WJX75_009025</name>
</gene>
<comment type="caution">
    <text evidence="3">The sequence shown here is derived from an EMBL/GenBank/DDBJ whole genome shotgun (WGS) entry which is preliminary data.</text>
</comment>
<keyword evidence="1" id="KW-0175">Coiled coil</keyword>
<accession>A0ABR2Z5M8</accession>
<organism evidence="3 4">
    <name type="scientific">Coccomyxa subellipsoidea</name>
    <dbReference type="NCBI Taxonomy" id="248742"/>
    <lineage>
        <taxon>Eukaryota</taxon>
        <taxon>Viridiplantae</taxon>
        <taxon>Chlorophyta</taxon>
        <taxon>core chlorophytes</taxon>
        <taxon>Trebouxiophyceae</taxon>
        <taxon>Trebouxiophyceae incertae sedis</taxon>
        <taxon>Coccomyxaceae</taxon>
        <taxon>Coccomyxa</taxon>
    </lineage>
</organism>
<sequence>METPLLGDAFLGDETLIPSLHDDADLLQFLDGLDRHFSAPCPSDESSFEEVLRHTGAMARMCASKSLPDLPMAGKAQCTTESSGIRRKSAEFTAVDFLKPQRGLTRVDSDVSNRSIAQASEISSSVITERWPAERLKRPSEAYLQDWDVSWGHSGIQDHGFGQGQQAHLYDRVVPNIPATTGPVASAPLFNSEPSVLNSAVTLSLNVEASQEKSAESCSSFETQPKLGQKRKGAASRGRAKNTEGWRDKNRRIQKAFRERQKEKQRATEIAIEEMSERVDFLEAENRQLQKTLEDATHTVKRSKAVAKDCSSVAVAVTCGSGDAPVRLTSTDLQAFNVDRLVSVWGGLVRNMAVLFPEAVRQPQGRHASRLEALAGECCALMWALVDVNPAVLASFINCDIEAAAPRQDISPDMWPSILERLHLSPQQCAELADTRRAMLSNVGALRTEREQLRAQAQAMAWLGGNGALLAADEAGMVDQLQSNVEAMQLCTAYYISHAYTEVLTPMQCACFFHQCYPLGPDLMSLMAAAASAANEPRTADIFRAAHTKSSGFGASAEWRKALVLPLSRLRCATA</sequence>
<reference evidence="3 4" key="1">
    <citation type="journal article" date="2024" name="Nat. Commun.">
        <title>Phylogenomics reveals the evolutionary origins of lichenization in chlorophyte algae.</title>
        <authorList>
            <person name="Puginier C."/>
            <person name="Libourel C."/>
            <person name="Otte J."/>
            <person name="Skaloud P."/>
            <person name="Haon M."/>
            <person name="Grisel S."/>
            <person name="Petersen M."/>
            <person name="Berrin J.G."/>
            <person name="Delaux P.M."/>
            <person name="Dal Grande F."/>
            <person name="Keller J."/>
        </authorList>
    </citation>
    <scope>NUCLEOTIDE SEQUENCE [LARGE SCALE GENOMIC DNA]</scope>
    <source>
        <strain evidence="3 4">SAG 216-7</strain>
    </source>
</reference>
<dbReference type="EMBL" id="JALJOT010000001">
    <property type="protein sequence ID" value="KAK9919051.1"/>
    <property type="molecule type" value="Genomic_DNA"/>
</dbReference>